<protein>
    <submittedName>
        <fullName evidence="1">Winged helix DNA-binding domain-containing protein</fullName>
    </submittedName>
</protein>
<proteinExistence type="predicted"/>
<reference evidence="1" key="1">
    <citation type="submission" date="2021-11" db="EMBL/GenBank/DDBJ databases">
        <title>Vibrio ZSDE26 sp. nov. and Vibrio ZSDZ34 sp. nov., isolated from coastal seawater in Qingdao.</title>
        <authorList>
            <person name="Zhang P."/>
        </authorList>
    </citation>
    <scope>NUCLEOTIDE SEQUENCE</scope>
    <source>
        <strain evidence="1">ZSDE26</strain>
    </source>
</reference>
<sequence length="383" mass="44543">MESLSIPQARKLALLSQGLPEKSSKTKSDSTTLRVFERLGYVQIDTISVVQRAHHHTLWSRNPNYQTKHLDQLVSSKRVFEYWAHAAAYLPMPEYRFSLPRKMAFKTGEQTHWYRHDKELMSNVLKRIEQEGPLMAKDFVSENRKSQGWGSKPTKQALECLFMQGDLMISERRNFHKVYDLTERVLPSDIDISLPSDYEHGRFRVMRYLKSHGFGNLSEMSYLLKGMKTQATQALNELVEEDEVTKVTIANSPYYVSREALSLLDKRVNRKRAKILSPFDNLLIQRKRAKSIFDYDYLLECYVPEKKRQYGYFCLPILWGGELVGRADCKVDKKLGVLNVIHLFVDVASKSTDAFWDDLDVELSRFTRFNGCESHVIHKVSVE</sequence>
<comment type="caution">
    <text evidence="1">The sequence shown here is derived from an EMBL/GenBank/DDBJ whole genome shotgun (WGS) entry which is preliminary data.</text>
</comment>
<keyword evidence="1" id="KW-0238">DNA-binding</keyword>
<dbReference type="PANTHER" id="PTHR30528:SF0">
    <property type="entry name" value="CYTOPLASMIC PROTEIN"/>
    <property type="match status" value="1"/>
</dbReference>
<dbReference type="InterPro" id="IPR009351">
    <property type="entry name" value="AlkZ-like"/>
</dbReference>
<accession>A0A9X1XK56</accession>
<dbReference type="Proteomes" id="UP001139559">
    <property type="component" value="Unassembled WGS sequence"/>
</dbReference>
<dbReference type="GO" id="GO:0003677">
    <property type="term" value="F:DNA binding"/>
    <property type="evidence" value="ECO:0007669"/>
    <property type="project" value="UniProtKB-KW"/>
</dbReference>
<evidence type="ECO:0000313" key="1">
    <source>
        <dbReference type="EMBL" id="MCK6264422.1"/>
    </source>
</evidence>
<dbReference type="PANTHER" id="PTHR30528">
    <property type="entry name" value="CYTOPLASMIC PROTEIN"/>
    <property type="match status" value="1"/>
</dbReference>
<name>A0A9X1XK56_9VIBR</name>
<dbReference type="EMBL" id="JAJHVV010000008">
    <property type="protein sequence ID" value="MCK6264422.1"/>
    <property type="molecule type" value="Genomic_DNA"/>
</dbReference>
<dbReference type="RefSeq" id="WP_248009496.1">
    <property type="nucleotide sequence ID" value="NZ_JAJHVV010000008.1"/>
</dbReference>
<keyword evidence="2" id="KW-1185">Reference proteome</keyword>
<dbReference type="Pfam" id="PF06224">
    <property type="entry name" value="AlkZ-like"/>
    <property type="match status" value="1"/>
</dbReference>
<organism evidence="1 2">
    <name type="scientific">Vibrio amylolyticus</name>
    <dbReference type="NCBI Taxonomy" id="2847292"/>
    <lineage>
        <taxon>Bacteria</taxon>
        <taxon>Pseudomonadati</taxon>
        <taxon>Pseudomonadota</taxon>
        <taxon>Gammaproteobacteria</taxon>
        <taxon>Vibrionales</taxon>
        <taxon>Vibrionaceae</taxon>
        <taxon>Vibrio</taxon>
    </lineage>
</organism>
<gene>
    <name evidence="1" type="ORF">KP803_14165</name>
</gene>
<dbReference type="AlphaFoldDB" id="A0A9X1XK56"/>
<evidence type="ECO:0000313" key="2">
    <source>
        <dbReference type="Proteomes" id="UP001139559"/>
    </source>
</evidence>